<feature type="signal peptide" evidence="3">
    <location>
        <begin position="1"/>
        <end position="24"/>
    </location>
</feature>
<feature type="chain" id="PRO_5039643114" evidence="3">
    <location>
        <begin position="25"/>
        <end position="292"/>
    </location>
</feature>
<feature type="region of interest" description="Disordered" evidence="1">
    <location>
        <begin position="255"/>
        <end position="292"/>
    </location>
</feature>
<dbReference type="Proteomes" id="UP000886804">
    <property type="component" value="Unassembled WGS sequence"/>
</dbReference>
<evidence type="ECO:0000256" key="3">
    <source>
        <dbReference type="SAM" id="SignalP"/>
    </source>
</evidence>
<evidence type="ECO:0000313" key="5">
    <source>
        <dbReference type="EMBL" id="HJB08875.1"/>
    </source>
</evidence>
<evidence type="ECO:0000259" key="4">
    <source>
        <dbReference type="Pfam" id="PF04536"/>
    </source>
</evidence>
<dbReference type="Gene3D" id="3.10.310.50">
    <property type="match status" value="1"/>
</dbReference>
<sequence length="292" mass="32086">MSRWMKGFWLCLLLVLAFPLFAMGAETGEDGAQERVFDQAGLFEAWEKEELEERISREREEIGMDLAVVTAFRQEGSSAMEYADDFYDEMGLGEGREDSGALYLIYMDGPGEVQGEYYISTAGEMIRILTDERIRRLGEAAVSRLSAQDYAGSALLVMEEIEEYAAMGVESGQYNYEEETGRVSPYRSLRWYEVLAAVGAAGAAAAGACLAVVRDYGMEQTDRKRRNASMAYQAQARIRTDGTADRLVNQFVTRQRIAPVSGRSGPGGGHPGRSTTHRSGSGRSHGGGGARF</sequence>
<feature type="domain" description="TPM" evidence="4">
    <location>
        <begin position="36"/>
        <end position="163"/>
    </location>
</feature>
<gene>
    <name evidence="5" type="ORF">H9716_13615</name>
</gene>
<dbReference type="AlphaFoldDB" id="A0A9D2LAN0"/>
<comment type="caution">
    <text evidence="5">The sequence shown here is derived from an EMBL/GenBank/DDBJ whole genome shotgun (WGS) entry which is preliminary data.</text>
</comment>
<protein>
    <submittedName>
        <fullName evidence="5">TPM domain-containing protein</fullName>
    </submittedName>
</protein>
<name>A0A9D2LAN0_9FIRM</name>
<reference evidence="5" key="1">
    <citation type="journal article" date="2021" name="PeerJ">
        <title>Extensive microbial diversity within the chicken gut microbiome revealed by metagenomics and culture.</title>
        <authorList>
            <person name="Gilroy R."/>
            <person name="Ravi A."/>
            <person name="Getino M."/>
            <person name="Pursley I."/>
            <person name="Horton D.L."/>
            <person name="Alikhan N.F."/>
            <person name="Baker D."/>
            <person name="Gharbi K."/>
            <person name="Hall N."/>
            <person name="Watson M."/>
            <person name="Adriaenssens E.M."/>
            <person name="Foster-Nyarko E."/>
            <person name="Jarju S."/>
            <person name="Secka A."/>
            <person name="Antonio M."/>
            <person name="Oren A."/>
            <person name="Chaudhuri R.R."/>
            <person name="La Ragione R."/>
            <person name="Hildebrand F."/>
            <person name="Pallen M.J."/>
        </authorList>
    </citation>
    <scope>NUCLEOTIDE SEQUENCE</scope>
    <source>
        <strain evidence="5">CHK188-4685</strain>
    </source>
</reference>
<keyword evidence="3" id="KW-0732">Signal</keyword>
<accession>A0A9D2LAN0</accession>
<reference evidence="5" key="2">
    <citation type="submission" date="2021-04" db="EMBL/GenBank/DDBJ databases">
        <authorList>
            <person name="Gilroy R."/>
        </authorList>
    </citation>
    <scope>NUCLEOTIDE SEQUENCE</scope>
    <source>
        <strain evidence="5">CHK188-4685</strain>
    </source>
</reference>
<keyword evidence="2" id="KW-0472">Membrane</keyword>
<dbReference type="Pfam" id="PF04536">
    <property type="entry name" value="TPM_phosphatase"/>
    <property type="match status" value="1"/>
</dbReference>
<feature type="compositionally biased region" description="Low complexity" evidence="1">
    <location>
        <begin position="272"/>
        <end position="282"/>
    </location>
</feature>
<feature type="transmembrane region" description="Helical" evidence="2">
    <location>
        <begin position="191"/>
        <end position="213"/>
    </location>
</feature>
<dbReference type="EMBL" id="DWYS01000167">
    <property type="protein sequence ID" value="HJB08875.1"/>
    <property type="molecule type" value="Genomic_DNA"/>
</dbReference>
<evidence type="ECO:0000256" key="1">
    <source>
        <dbReference type="SAM" id="MobiDB-lite"/>
    </source>
</evidence>
<feature type="compositionally biased region" description="Gly residues" evidence="1">
    <location>
        <begin position="283"/>
        <end position="292"/>
    </location>
</feature>
<evidence type="ECO:0000256" key="2">
    <source>
        <dbReference type="SAM" id="Phobius"/>
    </source>
</evidence>
<keyword evidence="2" id="KW-1133">Transmembrane helix</keyword>
<dbReference type="InterPro" id="IPR007621">
    <property type="entry name" value="TPM_dom"/>
</dbReference>
<organism evidence="5 6">
    <name type="scientific">Candidatus Enterocloster faecavium</name>
    <dbReference type="NCBI Taxonomy" id="2838560"/>
    <lineage>
        <taxon>Bacteria</taxon>
        <taxon>Bacillati</taxon>
        <taxon>Bacillota</taxon>
        <taxon>Clostridia</taxon>
        <taxon>Lachnospirales</taxon>
        <taxon>Lachnospiraceae</taxon>
        <taxon>Enterocloster</taxon>
    </lineage>
</organism>
<evidence type="ECO:0000313" key="6">
    <source>
        <dbReference type="Proteomes" id="UP000886804"/>
    </source>
</evidence>
<keyword evidence="2" id="KW-0812">Transmembrane</keyword>
<proteinExistence type="predicted"/>